<organism evidence="1 2">
    <name type="scientific">Candidatus Sulfurimonas baltica</name>
    <dbReference type="NCBI Taxonomy" id="2740404"/>
    <lineage>
        <taxon>Bacteria</taxon>
        <taxon>Pseudomonadati</taxon>
        <taxon>Campylobacterota</taxon>
        <taxon>Epsilonproteobacteria</taxon>
        <taxon>Campylobacterales</taxon>
        <taxon>Sulfurimonadaceae</taxon>
        <taxon>Sulfurimonas</taxon>
    </lineage>
</organism>
<name>A0A7S7LTC8_9BACT</name>
<evidence type="ECO:0000313" key="2">
    <source>
        <dbReference type="Proteomes" id="UP000593994"/>
    </source>
</evidence>
<keyword evidence="2" id="KW-1185">Reference proteome</keyword>
<sequence>MSFTRTRSGLSNLHLFYDSDLIVFTEGGTQTFTLQEIEEGKHNTYSVDIKFWKNIFDINGLEKKVSFRAIGSKTASKSFCEKIVNGEIHNIVVAKDRDLDEYVDTIYTSPFILYTKGYSWENDVFIKDLTHEQIENMLLTAETPEEVNSIIDKAFNDFKRIGKNLAKLEIMFRKNGVKFISNMNGERFFNAKTHAVINKEQFFQVLKEKKVLLDKPRMTTFSGPNICPFMTNYGKLLEALSMTVISYICKRFCNIKSIPKDIIITSMIERFANKIKRVRDEYYFNLVTNLQNA</sequence>
<protein>
    <recommendedName>
        <fullName evidence="3">DUF4435 domain-containing protein</fullName>
    </recommendedName>
</protein>
<dbReference type="AlphaFoldDB" id="A0A7S7LTC8"/>
<dbReference type="RefSeq" id="WP_194368303.1">
    <property type="nucleotide sequence ID" value="NZ_CP054492.1"/>
</dbReference>
<dbReference type="Proteomes" id="UP000593994">
    <property type="component" value="Chromosome"/>
</dbReference>
<reference evidence="1 2" key="1">
    <citation type="submission" date="2020-05" db="EMBL/GenBank/DDBJ databases">
        <title>Sulfurimonas marisnigri, sp. nov., and Sulfurimonas baltica, sp. nov., manganese oxide reducing chemolithoautotrophs of the class Epsilonproteobacteria isolated from the pelagic redoxclines of the Black and Baltic Seas and emended description of the genus Sulfurimonas.</title>
        <authorList>
            <person name="Henkel J.V."/>
            <person name="Laudan C."/>
            <person name="Werner J."/>
            <person name="Neu T."/>
            <person name="Plewe S."/>
            <person name="Sproer C."/>
            <person name="Bunk B."/>
            <person name="Schulz-Vogt H.N."/>
        </authorList>
    </citation>
    <scope>NUCLEOTIDE SEQUENCE [LARGE SCALE GENOMIC DNA]</scope>
    <source>
        <strain evidence="1 2">GD2</strain>
    </source>
</reference>
<proteinExistence type="predicted"/>
<dbReference type="EMBL" id="CP054492">
    <property type="protein sequence ID" value="QOY51189.1"/>
    <property type="molecule type" value="Genomic_DNA"/>
</dbReference>
<gene>
    <name evidence="1" type="ORF">HUE88_08595</name>
</gene>
<accession>A0A7S7LTC8</accession>
<evidence type="ECO:0000313" key="1">
    <source>
        <dbReference type="EMBL" id="QOY51189.1"/>
    </source>
</evidence>
<dbReference type="KEGG" id="sbal:HUE88_08595"/>
<evidence type="ECO:0008006" key="3">
    <source>
        <dbReference type="Google" id="ProtNLM"/>
    </source>
</evidence>